<dbReference type="EMBL" id="CAXLJL010000301">
    <property type="protein sequence ID" value="CAL5136336.1"/>
    <property type="molecule type" value="Genomic_DNA"/>
</dbReference>
<comment type="caution">
    <text evidence="2">The sequence shown here is derived from an EMBL/GenBank/DDBJ whole genome shotgun (WGS) entry which is preliminary data.</text>
</comment>
<evidence type="ECO:0000313" key="3">
    <source>
        <dbReference type="Proteomes" id="UP001497525"/>
    </source>
</evidence>
<dbReference type="AlphaFoldDB" id="A0AAV2TIY8"/>
<feature type="compositionally biased region" description="Polar residues" evidence="1">
    <location>
        <begin position="97"/>
        <end position="117"/>
    </location>
</feature>
<evidence type="ECO:0000313" key="2">
    <source>
        <dbReference type="EMBL" id="CAL5136336.1"/>
    </source>
</evidence>
<protein>
    <submittedName>
        <fullName evidence="2">Uncharacterized protein</fullName>
    </submittedName>
</protein>
<evidence type="ECO:0000256" key="1">
    <source>
        <dbReference type="SAM" id="MobiDB-lite"/>
    </source>
</evidence>
<sequence length="181" mass="20455">MEHTDDLSLNRSTNGGVELVEDNSETSHTESLDKCKIDRGRIDLMIATWMSQITSALSILNMKLDRHSMTLTSMEQKIEDIQIRFAKYGCYDRDTKTTGPASDDQITNRLSDHTSGVSDEINDDSGMGENHTNPNDLADTPTWKSECLLTKPDDEFTAGLMQELEEIGKLSEEEQMRRIYT</sequence>
<name>A0AAV2TIY8_CALDB</name>
<proteinExistence type="predicted"/>
<accession>A0AAV2TIY8</accession>
<feature type="region of interest" description="Disordered" evidence="1">
    <location>
        <begin position="1"/>
        <end position="31"/>
    </location>
</feature>
<gene>
    <name evidence="2" type="ORF">CDAUBV1_LOCUS10397</name>
</gene>
<feature type="region of interest" description="Disordered" evidence="1">
    <location>
        <begin position="96"/>
        <end position="141"/>
    </location>
</feature>
<organism evidence="2 3">
    <name type="scientific">Calicophoron daubneyi</name>
    <name type="common">Rumen fluke</name>
    <name type="synonym">Paramphistomum daubneyi</name>
    <dbReference type="NCBI Taxonomy" id="300641"/>
    <lineage>
        <taxon>Eukaryota</taxon>
        <taxon>Metazoa</taxon>
        <taxon>Spiralia</taxon>
        <taxon>Lophotrochozoa</taxon>
        <taxon>Platyhelminthes</taxon>
        <taxon>Trematoda</taxon>
        <taxon>Digenea</taxon>
        <taxon>Plagiorchiida</taxon>
        <taxon>Pronocephalata</taxon>
        <taxon>Paramphistomoidea</taxon>
        <taxon>Paramphistomidae</taxon>
        <taxon>Calicophoron</taxon>
    </lineage>
</organism>
<dbReference type="Proteomes" id="UP001497525">
    <property type="component" value="Unassembled WGS sequence"/>
</dbReference>
<reference evidence="2" key="1">
    <citation type="submission" date="2024-06" db="EMBL/GenBank/DDBJ databases">
        <authorList>
            <person name="Liu X."/>
            <person name="Lenzi L."/>
            <person name="Haldenby T S."/>
            <person name="Uol C."/>
        </authorList>
    </citation>
    <scope>NUCLEOTIDE SEQUENCE</scope>
</reference>